<keyword evidence="8" id="KW-0378">Hydrolase</keyword>
<evidence type="ECO:0000256" key="2">
    <source>
        <dbReference type="ARBA" id="ARBA00011469"/>
    </source>
</evidence>
<evidence type="ECO:0000256" key="1">
    <source>
        <dbReference type="ARBA" id="ARBA00004417"/>
    </source>
</evidence>
<sequence>MMGAVRWETSAVEREAPLLEVENLEVHFPVRGGFFNRVKAKVRAVDGVSLTIGRGETLALVGESGCGKSTTGNAILGLLHPTGGHIAFDGGTDDDPMSHMQVIFQDPTSALNPRMKIGTSIEEPLRARGVPAAERRARALELLELVGLGEGAYGRYPSEVSGGQRQRIVIARALALRPRLIICDEPVSALDVSIRSQVINLLLDLQARFGLSYLFISHDMSVVRYVADRVAVMYLGRIVEEGPSAMVFANPTHPYSSALMSAVPQSDPTRARMRDRIKLTGELPSPLSAPKGCGFVTRCPLATERCRAERPTLVETEPGHRVACFVRAGG</sequence>
<organism evidence="18 19">
    <name type="scientific">Acuticoccus mangrovi</name>
    <dbReference type="NCBI Taxonomy" id="2796142"/>
    <lineage>
        <taxon>Bacteria</taxon>
        <taxon>Pseudomonadati</taxon>
        <taxon>Pseudomonadota</taxon>
        <taxon>Alphaproteobacteria</taxon>
        <taxon>Hyphomicrobiales</taxon>
        <taxon>Amorphaceae</taxon>
        <taxon>Acuticoccus</taxon>
    </lineage>
</organism>
<comment type="function">
    <text evidence="12">Part of the ABC transporter complex GsiABCD involved in glutathione import. Responsible for energy coupling to the transport system.</text>
</comment>
<keyword evidence="5" id="KW-0997">Cell inner membrane</keyword>
<evidence type="ECO:0000256" key="15">
    <source>
        <dbReference type="ARBA" id="ARBA00041187"/>
    </source>
</evidence>
<dbReference type="SUPFAM" id="SSF52540">
    <property type="entry name" value="P-loop containing nucleoside triphosphate hydrolases"/>
    <property type="match status" value="1"/>
</dbReference>
<evidence type="ECO:0000313" key="18">
    <source>
        <dbReference type="EMBL" id="MBJ3776803.1"/>
    </source>
</evidence>
<dbReference type="FunFam" id="3.40.50.300:FF:000016">
    <property type="entry name" value="Oligopeptide ABC transporter ATP-binding component"/>
    <property type="match status" value="1"/>
</dbReference>
<feature type="domain" description="ABC transporter" evidence="17">
    <location>
        <begin position="19"/>
        <end position="260"/>
    </location>
</feature>
<dbReference type="Proteomes" id="UP000609531">
    <property type="component" value="Unassembled WGS sequence"/>
</dbReference>
<comment type="similarity">
    <text evidence="13">Belongs to the ABC transporter superfamily. Glutathione importer (TC 3.A.1.5.11) family.</text>
</comment>
<dbReference type="PROSITE" id="PS50893">
    <property type="entry name" value="ABC_TRANSPORTER_2"/>
    <property type="match status" value="1"/>
</dbReference>
<comment type="caution">
    <text evidence="18">The sequence shown here is derived from an EMBL/GenBank/DDBJ whole genome shotgun (WGS) entry which is preliminary data.</text>
</comment>
<evidence type="ECO:0000256" key="10">
    <source>
        <dbReference type="ARBA" id="ARBA00022967"/>
    </source>
</evidence>
<keyword evidence="4" id="KW-1003">Cell membrane</keyword>
<dbReference type="Gene3D" id="3.40.50.300">
    <property type="entry name" value="P-loop containing nucleotide triphosphate hydrolases"/>
    <property type="match status" value="1"/>
</dbReference>
<proteinExistence type="inferred from homology"/>
<dbReference type="SMART" id="SM00382">
    <property type="entry name" value="AAA"/>
    <property type="match status" value="1"/>
</dbReference>
<dbReference type="InterPro" id="IPR013563">
    <property type="entry name" value="Oligopep_ABC_C"/>
</dbReference>
<dbReference type="InterPro" id="IPR050319">
    <property type="entry name" value="ABC_transp_ATP-bind"/>
</dbReference>
<evidence type="ECO:0000256" key="4">
    <source>
        <dbReference type="ARBA" id="ARBA00022475"/>
    </source>
</evidence>
<evidence type="ECO:0000256" key="12">
    <source>
        <dbReference type="ARBA" id="ARBA00037530"/>
    </source>
</evidence>
<keyword evidence="3" id="KW-0813">Transport</keyword>
<dbReference type="PANTHER" id="PTHR43776:SF15">
    <property type="entry name" value="GLUTATHIONE IMPORT ATP-BINDING PROTEIN GSIA"/>
    <property type="match status" value="1"/>
</dbReference>
<dbReference type="InterPro" id="IPR017871">
    <property type="entry name" value="ABC_transporter-like_CS"/>
</dbReference>
<dbReference type="GO" id="GO:0005524">
    <property type="term" value="F:ATP binding"/>
    <property type="evidence" value="ECO:0007669"/>
    <property type="project" value="UniProtKB-KW"/>
</dbReference>
<dbReference type="GO" id="GO:0015833">
    <property type="term" value="P:peptide transport"/>
    <property type="evidence" value="ECO:0007669"/>
    <property type="project" value="InterPro"/>
</dbReference>
<dbReference type="EC" id="7.4.2.10" evidence="14"/>
<gene>
    <name evidence="18" type="ORF">JCR33_13940</name>
</gene>
<evidence type="ECO:0000256" key="7">
    <source>
        <dbReference type="ARBA" id="ARBA00022741"/>
    </source>
</evidence>
<dbReference type="GO" id="GO:0016887">
    <property type="term" value="F:ATP hydrolysis activity"/>
    <property type="evidence" value="ECO:0007669"/>
    <property type="project" value="InterPro"/>
</dbReference>
<keyword evidence="10" id="KW-1278">Translocase</keyword>
<comment type="subcellular location">
    <subcellularLocation>
        <location evidence="1">Cell inner membrane</location>
        <topology evidence="1">Peripheral membrane protein</topology>
    </subcellularLocation>
</comment>
<dbReference type="AlphaFoldDB" id="A0A934MGP2"/>
<dbReference type="InterPro" id="IPR027417">
    <property type="entry name" value="P-loop_NTPase"/>
</dbReference>
<dbReference type="NCBIfam" id="TIGR01727">
    <property type="entry name" value="oligo_HPY"/>
    <property type="match status" value="1"/>
</dbReference>
<evidence type="ECO:0000256" key="9">
    <source>
        <dbReference type="ARBA" id="ARBA00022840"/>
    </source>
</evidence>
<evidence type="ECO:0000256" key="14">
    <source>
        <dbReference type="ARBA" id="ARBA00039050"/>
    </source>
</evidence>
<dbReference type="Pfam" id="PF08352">
    <property type="entry name" value="oligo_HPY"/>
    <property type="match status" value="1"/>
</dbReference>
<dbReference type="EMBL" id="JAEKJA010000011">
    <property type="protein sequence ID" value="MBJ3776803.1"/>
    <property type="molecule type" value="Genomic_DNA"/>
</dbReference>
<keyword evidence="9 18" id="KW-0067">ATP-binding</keyword>
<dbReference type="GO" id="GO:0005886">
    <property type="term" value="C:plasma membrane"/>
    <property type="evidence" value="ECO:0007669"/>
    <property type="project" value="UniProtKB-SubCell"/>
</dbReference>
<evidence type="ECO:0000256" key="6">
    <source>
        <dbReference type="ARBA" id="ARBA00022737"/>
    </source>
</evidence>
<reference evidence="18" key="1">
    <citation type="submission" date="2020-12" db="EMBL/GenBank/DDBJ databases">
        <title>Bacterial taxonomy.</title>
        <authorList>
            <person name="Pan X."/>
        </authorList>
    </citation>
    <scope>NUCLEOTIDE SEQUENCE</scope>
    <source>
        <strain evidence="18">B2012</strain>
    </source>
</reference>
<accession>A0A934MGP2</accession>
<evidence type="ECO:0000256" key="13">
    <source>
        <dbReference type="ARBA" id="ARBA00038416"/>
    </source>
</evidence>
<evidence type="ECO:0000313" key="19">
    <source>
        <dbReference type="Proteomes" id="UP000609531"/>
    </source>
</evidence>
<dbReference type="CDD" id="cd03257">
    <property type="entry name" value="ABC_NikE_OppD_transporters"/>
    <property type="match status" value="1"/>
</dbReference>
<evidence type="ECO:0000256" key="5">
    <source>
        <dbReference type="ARBA" id="ARBA00022519"/>
    </source>
</evidence>
<comment type="subunit">
    <text evidence="2">The complex is composed of two ATP-binding proteins (GsiA), two transmembrane proteins (GsiC and GsiD) and a solute-binding protein (GsiB).</text>
</comment>
<evidence type="ECO:0000256" key="11">
    <source>
        <dbReference type="ARBA" id="ARBA00023136"/>
    </source>
</evidence>
<protein>
    <recommendedName>
        <fullName evidence="15">Glutathione import ATP-binding protein GsiA</fullName>
        <ecNumber evidence="14">7.4.2.10</ecNumber>
    </recommendedName>
</protein>
<dbReference type="InterPro" id="IPR003439">
    <property type="entry name" value="ABC_transporter-like_ATP-bd"/>
</dbReference>
<dbReference type="InterPro" id="IPR003593">
    <property type="entry name" value="AAA+_ATPase"/>
</dbReference>
<keyword evidence="11" id="KW-0472">Membrane</keyword>
<evidence type="ECO:0000259" key="17">
    <source>
        <dbReference type="PROSITE" id="PS50893"/>
    </source>
</evidence>
<dbReference type="Pfam" id="PF00005">
    <property type="entry name" value="ABC_tran"/>
    <property type="match status" value="1"/>
</dbReference>
<keyword evidence="7" id="KW-0547">Nucleotide-binding</keyword>
<keyword evidence="19" id="KW-1185">Reference proteome</keyword>
<evidence type="ECO:0000256" key="16">
    <source>
        <dbReference type="ARBA" id="ARBA00047640"/>
    </source>
</evidence>
<comment type="catalytic activity">
    <reaction evidence="16">
        <text>glutathione(out) + ATP + H2O = glutathione(in) + ADP + phosphate + H(+)</text>
        <dbReference type="Rhea" id="RHEA:29791"/>
        <dbReference type="ChEBI" id="CHEBI:15377"/>
        <dbReference type="ChEBI" id="CHEBI:15378"/>
        <dbReference type="ChEBI" id="CHEBI:30616"/>
        <dbReference type="ChEBI" id="CHEBI:43474"/>
        <dbReference type="ChEBI" id="CHEBI:57925"/>
        <dbReference type="ChEBI" id="CHEBI:456216"/>
        <dbReference type="EC" id="7.4.2.10"/>
    </reaction>
</comment>
<evidence type="ECO:0000256" key="3">
    <source>
        <dbReference type="ARBA" id="ARBA00022448"/>
    </source>
</evidence>
<dbReference type="GO" id="GO:0055085">
    <property type="term" value="P:transmembrane transport"/>
    <property type="evidence" value="ECO:0007669"/>
    <property type="project" value="UniProtKB-ARBA"/>
</dbReference>
<dbReference type="PANTHER" id="PTHR43776">
    <property type="entry name" value="TRANSPORT ATP-BINDING PROTEIN"/>
    <property type="match status" value="1"/>
</dbReference>
<name>A0A934MGP2_9HYPH</name>
<dbReference type="PROSITE" id="PS00211">
    <property type="entry name" value="ABC_TRANSPORTER_1"/>
    <property type="match status" value="1"/>
</dbReference>
<keyword evidence="6" id="KW-0677">Repeat</keyword>
<evidence type="ECO:0000256" key="8">
    <source>
        <dbReference type="ARBA" id="ARBA00022801"/>
    </source>
</evidence>